<name>A0ABW4RZC8_9ACTN</name>
<keyword evidence="1" id="KW-1133">Transmembrane helix</keyword>
<feature type="transmembrane region" description="Helical" evidence="1">
    <location>
        <begin position="356"/>
        <end position="373"/>
    </location>
</feature>
<feature type="transmembrane region" description="Helical" evidence="1">
    <location>
        <begin position="326"/>
        <end position="344"/>
    </location>
</feature>
<protein>
    <submittedName>
        <fullName evidence="2">DUF2079 domain-containing protein</fullName>
    </submittedName>
</protein>
<evidence type="ECO:0000256" key="1">
    <source>
        <dbReference type="SAM" id="Phobius"/>
    </source>
</evidence>
<keyword evidence="1" id="KW-0472">Membrane</keyword>
<accession>A0ABW4RZC8</accession>
<feature type="transmembrane region" description="Helical" evidence="1">
    <location>
        <begin position="216"/>
        <end position="237"/>
    </location>
</feature>
<evidence type="ECO:0000313" key="3">
    <source>
        <dbReference type="Proteomes" id="UP001597326"/>
    </source>
</evidence>
<feature type="transmembrane region" description="Helical" evidence="1">
    <location>
        <begin position="12"/>
        <end position="33"/>
    </location>
</feature>
<evidence type="ECO:0000313" key="2">
    <source>
        <dbReference type="EMBL" id="MFD1891557.1"/>
    </source>
</evidence>
<sequence>MSHPAPRRAGGRLSRIPAVAWFSLAVFGLYAFYSLTRYPQFLSAGYDLGIFDQAVRRYSHFESPLVPLKGDHYNLLGDHFHPILAVLAPLYWIWDDPRTLVIAQAALVASSIPVVASFLARHLGRGRIFWALLVGYALSWPLQRLVDFDFHEICFAIPLLAIALDALDRRSDRTFVLASLVLLLVREDMGMVLAMLGVVRMLQRPAPGQGRRRGLLLGGALVALGTVVFFLVIKVVLPHFASSGQFAYWTYDALGPDAASSVKFILLHPLRTAEIFFTPWVKTRTLLYLLVPLALLPLRSPLVLVTLPLLAQRFLSSRTHLWTTEFHYSGPIFVILLFATVDALERFPRNWRRPLARSVAVLLLLTPVFDLAVNGRNFPFIRLAWSSWQTKPIMRHQQAVLAHIPAHTCLEVDDRLAAHLTRSNRVTLPTLTSRQSDFVVLDMSQKEVGYPLPAPQVVQDRIVARGYMPVAQEGPITVWRRPGYAGPTPGCGPDAP</sequence>
<proteinExistence type="predicted"/>
<dbReference type="EMBL" id="JBHUFZ010000036">
    <property type="protein sequence ID" value="MFD1891557.1"/>
    <property type="molecule type" value="Genomic_DNA"/>
</dbReference>
<feature type="transmembrane region" description="Helical" evidence="1">
    <location>
        <begin position="286"/>
        <end position="311"/>
    </location>
</feature>
<reference evidence="3" key="1">
    <citation type="journal article" date="2019" name="Int. J. Syst. Evol. Microbiol.">
        <title>The Global Catalogue of Microorganisms (GCM) 10K type strain sequencing project: providing services to taxonomists for standard genome sequencing and annotation.</title>
        <authorList>
            <consortium name="The Broad Institute Genomics Platform"/>
            <consortium name="The Broad Institute Genome Sequencing Center for Infectious Disease"/>
            <person name="Wu L."/>
            <person name="Ma J."/>
        </authorList>
    </citation>
    <scope>NUCLEOTIDE SEQUENCE [LARGE SCALE GENOMIC DNA]</scope>
    <source>
        <strain evidence="3">CAIM 431</strain>
    </source>
</reference>
<dbReference type="RefSeq" id="WP_343876053.1">
    <property type="nucleotide sequence ID" value="NZ_BAAAIX010000037.1"/>
</dbReference>
<feature type="transmembrane region" description="Helical" evidence="1">
    <location>
        <begin position="100"/>
        <end position="120"/>
    </location>
</feature>
<organism evidence="2 3">
    <name type="scientific">Luteococcus peritonei</name>
    <dbReference type="NCBI Taxonomy" id="88874"/>
    <lineage>
        <taxon>Bacteria</taxon>
        <taxon>Bacillati</taxon>
        <taxon>Actinomycetota</taxon>
        <taxon>Actinomycetes</taxon>
        <taxon>Propionibacteriales</taxon>
        <taxon>Propionibacteriaceae</taxon>
        <taxon>Luteococcus</taxon>
    </lineage>
</organism>
<keyword evidence="1" id="KW-0812">Transmembrane</keyword>
<comment type="caution">
    <text evidence="2">The sequence shown here is derived from an EMBL/GenBank/DDBJ whole genome shotgun (WGS) entry which is preliminary data.</text>
</comment>
<dbReference type="InterPro" id="IPR018650">
    <property type="entry name" value="STSV1_Orf64"/>
</dbReference>
<dbReference type="Proteomes" id="UP001597326">
    <property type="component" value="Unassembled WGS sequence"/>
</dbReference>
<dbReference type="Pfam" id="PF09852">
    <property type="entry name" value="DUF2079"/>
    <property type="match status" value="1"/>
</dbReference>
<gene>
    <name evidence="2" type="ORF">ACFSCS_15400</name>
</gene>
<keyword evidence="3" id="KW-1185">Reference proteome</keyword>
<feature type="transmembrane region" description="Helical" evidence="1">
    <location>
        <begin position="174"/>
        <end position="196"/>
    </location>
</feature>